<gene>
    <name evidence="3" type="ORF">FJZ47_00655</name>
</gene>
<dbReference type="InterPro" id="IPR013154">
    <property type="entry name" value="ADH-like_N"/>
</dbReference>
<dbReference type="CDD" id="cd08253">
    <property type="entry name" value="zeta_crystallin"/>
    <property type="match status" value="1"/>
</dbReference>
<dbReference type="AlphaFoldDB" id="A0A937VWG8"/>
<evidence type="ECO:0000256" key="1">
    <source>
        <dbReference type="ARBA" id="ARBA00022857"/>
    </source>
</evidence>
<dbReference type="PANTHER" id="PTHR44154">
    <property type="entry name" value="QUINONE OXIDOREDUCTASE"/>
    <property type="match status" value="1"/>
</dbReference>
<evidence type="ECO:0000313" key="3">
    <source>
        <dbReference type="EMBL" id="MBM3222303.1"/>
    </source>
</evidence>
<proteinExistence type="predicted"/>
<dbReference type="EMBL" id="VGLS01000008">
    <property type="protein sequence ID" value="MBM3222303.1"/>
    <property type="molecule type" value="Genomic_DNA"/>
</dbReference>
<dbReference type="Proteomes" id="UP000712673">
    <property type="component" value="Unassembled WGS sequence"/>
</dbReference>
<dbReference type="SUPFAM" id="SSF50129">
    <property type="entry name" value="GroES-like"/>
    <property type="match status" value="1"/>
</dbReference>
<feature type="domain" description="Enoyl reductase (ER)" evidence="2">
    <location>
        <begin position="11"/>
        <end position="325"/>
    </location>
</feature>
<keyword evidence="1" id="KW-0521">NADP</keyword>
<sequence length="328" mass="34453">MRAAYYEKLGAARDVLRLGEVNVPEVGPGEVRVRVHTSGINPSDVKRRGGQSMPSMPFPRVIPHQDGAGVIEAVGEGVSPARVGEAVWLYRAQLGRPFGTAAEWVVVPSAQAVRLPAATDFAVGACLGVPAMTAHRCVFADGPVSGQTILVAGGAGAVSHYAIQLAKWGGAQVITTVSSAAKGEVALAAGADHLINYRTEDVVARVHELTQGRGVDRVVEVAFSANLGLNARMVKTNGVIASYSAGPDNEPHLPYGAFSTKNITIHFVLVYVMSEAAHQAAIEDITACLENKSFRHPTIHRFGLDDIVTAHEGVESGQIVGKAMLTLA</sequence>
<dbReference type="Pfam" id="PF08240">
    <property type="entry name" value="ADH_N"/>
    <property type="match status" value="1"/>
</dbReference>
<dbReference type="InterPro" id="IPR036291">
    <property type="entry name" value="NAD(P)-bd_dom_sf"/>
</dbReference>
<dbReference type="GO" id="GO:0016491">
    <property type="term" value="F:oxidoreductase activity"/>
    <property type="evidence" value="ECO:0007669"/>
    <property type="project" value="InterPro"/>
</dbReference>
<evidence type="ECO:0000259" key="2">
    <source>
        <dbReference type="SMART" id="SM00829"/>
    </source>
</evidence>
<dbReference type="InterPro" id="IPR011032">
    <property type="entry name" value="GroES-like_sf"/>
</dbReference>
<dbReference type="InterPro" id="IPR013149">
    <property type="entry name" value="ADH-like_C"/>
</dbReference>
<dbReference type="InterPro" id="IPR020843">
    <property type="entry name" value="ER"/>
</dbReference>
<dbReference type="SUPFAM" id="SSF51735">
    <property type="entry name" value="NAD(P)-binding Rossmann-fold domains"/>
    <property type="match status" value="1"/>
</dbReference>
<comment type="caution">
    <text evidence="3">The sequence shown here is derived from an EMBL/GenBank/DDBJ whole genome shotgun (WGS) entry which is preliminary data.</text>
</comment>
<name>A0A937VWG8_UNCTE</name>
<accession>A0A937VWG8</accession>
<organism evidence="3 4">
    <name type="scientific">Tectimicrobiota bacterium</name>
    <dbReference type="NCBI Taxonomy" id="2528274"/>
    <lineage>
        <taxon>Bacteria</taxon>
        <taxon>Pseudomonadati</taxon>
        <taxon>Nitrospinota/Tectimicrobiota group</taxon>
        <taxon>Candidatus Tectimicrobiota</taxon>
    </lineage>
</organism>
<evidence type="ECO:0000313" key="4">
    <source>
        <dbReference type="Proteomes" id="UP000712673"/>
    </source>
</evidence>
<protein>
    <submittedName>
        <fullName evidence="3">NADPH:quinone reductase</fullName>
    </submittedName>
</protein>
<reference evidence="3" key="1">
    <citation type="submission" date="2019-03" db="EMBL/GenBank/DDBJ databases">
        <title>Lake Tanganyika Metagenome-Assembled Genomes (MAGs).</title>
        <authorList>
            <person name="Tran P."/>
        </authorList>
    </citation>
    <scope>NUCLEOTIDE SEQUENCE</scope>
    <source>
        <strain evidence="3">K_DeepCast_65m_m2_066</strain>
    </source>
</reference>
<dbReference type="Gene3D" id="3.40.50.720">
    <property type="entry name" value="NAD(P)-binding Rossmann-like Domain"/>
    <property type="match status" value="1"/>
</dbReference>
<dbReference type="SMART" id="SM00829">
    <property type="entry name" value="PKS_ER"/>
    <property type="match status" value="1"/>
</dbReference>
<dbReference type="Pfam" id="PF00107">
    <property type="entry name" value="ADH_zinc_N"/>
    <property type="match status" value="1"/>
</dbReference>
<dbReference type="InterPro" id="IPR051603">
    <property type="entry name" value="Zinc-ADH_QOR/CCCR"/>
</dbReference>
<dbReference type="Gene3D" id="3.90.180.10">
    <property type="entry name" value="Medium-chain alcohol dehydrogenases, catalytic domain"/>
    <property type="match status" value="1"/>
</dbReference>
<dbReference type="PANTHER" id="PTHR44154:SF1">
    <property type="entry name" value="QUINONE OXIDOREDUCTASE"/>
    <property type="match status" value="1"/>
</dbReference>